<evidence type="ECO:0000256" key="1">
    <source>
        <dbReference type="SAM" id="MobiDB-lite"/>
    </source>
</evidence>
<evidence type="ECO:0000313" key="2">
    <source>
        <dbReference type="EMBL" id="EYU36213.1"/>
    </source>
</evidence>
<dbReference type="EMBL" id="KI630592">
    <property type="protein sequence ID" value="EYU36213.1"/>
    <property type="molecule type" value="Genomic_DNA"/>
</dbReference>
<gene>
    <name evidence="2" type="ORF">MIMGU_mgv1a0269352mg</name>
</gene>
<sequence>MQTPKARTSPAGGGAAQRISPRSSSTEVTQKNSPSQGGSAEVLQKSSPKVVRQLKTGPRFLDHTASSSNLATKAPKERSPKLADHRSPKSPISENSKFRIPLWKKSDFGT</sequence>
<proteinExistence type="predicted"/>
<evidence type="ECO:0000313" key="3">
    <source>
        <dbReference type="Proteomes" id="UP000030748"/>
    </source>
</evidence>
<feature type="region of interest" description="Disordered" evidence="1">
    <location>
        <begin position="1"/>
        <end position="110"/>
    </location>
</feature>
<feature type="compositionally biased region" description="Basic and acidic residues" evidence="1">
    <location>
        <begin position="74"/>
        <end position="87"/>
    </location>
</feature>
<dbReference type="AlphaFoldDB" id="A0A022R900"/>
<name>A0A022R900_ERYGU</name>
<feature type="non-terminal residue" evidence="2">
    <location>
        <position position="110"/>
    </location>
</feature>
<dbReference type="Proteomes" id="UP000030748">
    <property type="component" value="Unassembled WGS sequence"/>
</dbReference>
<reference evidence="2 3" key="1">
    <citation type="journal article" date="2013" name="Proc. Natl. Acad. Sci. U.S.A.">
        <title>Fine-scale variation in meiotic recombination in Mimulus inferred from population shotgun sequencing.</title>
        <authorList>
            <person name="Hellsten U."/>
            <person name="Wright K.M."/>
            <person name="Jenkins J."/>
            <person name="Shu S."/>
            <person name="Yuan Y."/>
            <person name="Wessler S.R."/>
            <person name="Schmutz J."/>
            <person name="Willis J.H."/>
            <person name="Rokhsar D.S."/>
        </authorList>
    </citation>
    <scope>NUCLEOTIDE SEQUENCE [LARGE SCALE GENOMIC DNA]</scope>
    <source>
        <strain evidence="3">cv. DUN x IM62</strain>
    </source>
</reference>
<keyword evidence="3" id="KW-1185">Reference proteome</keyword>
<accession>A0A022R900</accession>
<protein>
    <submittedName>
        <fullName evidence="2">Uncharacterized protein</fullName>
    </submittedName>
</protein>
<organism evidence="2 3">
    <name type="scientific">Erythranthe guttata</name>
    <name type="common">Yellow monkey flower</name>
    <name type="synonym">Mimulus guttatus</name>
    <dbReference type="NCBI Taxonomy" id="4155"/>
    <lineage>
        <taxon>Eukaryota</taxon>
        <taxon>Viridiplantae</taxon>
        <taxon>Streptophyta</taxon>
        <taxon>Embryophyta</taxon>
        <taxon>Tracheophyta</taxon>
        <taxon>Spermatophyta</taxon>
        <taxon>Magnoliopsida</taxon>
        <taxon>eudicotyledons</taxon>
        <taxon>Gunneridae</taxon>
        <taxon>Pentapetalae</taxon>
        <taxon>asterids</taxon>
        <taxon>lamiids</taxon>
        <taxon>Lamiales</taxon>
        <taxon>Phrymaceae</taxon>
        <taxon>Erythranthe</taxon>
    </lineage>
</organism>
<feature type="compositionally biased region" description="Polar residues" evidence="1">
    <location>
        <begin position="20"/>
        <end position="38"/>
    </location>
</feature>